<evidence type="ECO:0000259" key="3">
    <source>
        <dbReference type="PROSITE" id="PS51371"/>
    </source>
</evidence>
<dbReference type="RefSeq" id="WP_021719844.1">
    <property type="nucleotide sequence ID" value="NZ_CAUCHG010000004.1"/>
</dbReference>
<dbReference type="InterPro" id="IPR000644">
    <property type="entry name" value="CBS_dom"/>
</dbReference>
<dbReference type="Gene3D" id="3.30.70.260">
    <property type="match status" value="1"/>
</dbReference>
<dbReference type="SUPFAM" id="SSF54631">
    <property type="entry name" value="CBS-domain pair"/>
    <property type="match status" value="1"/>
</dbReference>
<comment type="caution">
    <text evidence="5">The sequence shown here is derived from an EMBL/GenBank/DDBJ whole genome shotgun (WGS) entry which is preliminary data.</text>
</comment>
<dbReference type="PANTHER" id="PTHR43080:SF2">
    <property type="entry name" value="CBS DOMAIN-CONTAINING PROTEIN"/>
    <property type="match status" value="1"/>
</dbReference>
<dbReference type="EMBL" id="MNTG01000048">
    <property type="protein sequence ID" value="OLA36153.1"/>
    <property type="molecule type" value="Genomic_DNA"/>
</dbReference>
<evidence type="ECO:0000259" key="4">
    <source>
        <dbReference type="PROSITE" id="PS51671"/>
    </source>
</evidence>
<evidence type="ECO:0000256" key="1">
    <source>
        <dbReference type="ARBA" id="ARBA00023122"/>
    </source>
</evidence>
<evidence type="ECO:0000256" key="2">
    <source>
        <dbReference type="PROSITE-ProRule" id="PRU00703"/>
    </source>
</evidence>
<feature type="domain" description="CBS" evidence="3">
    <location>
        <begin position="82"/>
        <end position="138"/>
    </location>
</feature>
<dbReference type="Proteomes" id="UP000186777">
    <property type="component" value="Unassembled WGS sequence"/>
</dbReference>
<dbReference type="STRING" id="626940.BHW43_11015"/>
<name>A0A1Q6R1C2_9FIRM</name>
<dbReference type="AlphaFoldDB" id="A0A1Q6R1C2"/>
<protein>
    <submittedName>
        <fullName evidence="5">Acetoin utilization protein AcuB</fullName>
    </submittedName>
</protein>
<dbReference type="Gene3D" id="3.10.580.10">
    <property type="entry name" value="CBS-domain"/>
    <property type="match status" value="1"/>
</dbReference>
<keyword evidence="1 2" id="KW-0129">CBS domain</keyword>
<organism evidence="5 6">
    <name type="scientific">Phascolarctobacterium succinatutens</name>
    <dbReference type="NCBI Taxonomy" id="626940"/>
    <lineage>
        <taxon>Bacteria</taxon>
        <taxon>Bacillati</taxon>
        <taxon>Bacillota</taxon>
        <taxon>Negativicutes</taxon>
        <taxon>Acidaminococcales</taxon>
        <taxon>Acidaminococcaceae</taxon>
        <taxon>Phascolarctobacterium</taxon>
    </lineage>
</organism>
<evidence type="ECO:0000313" key="6">
    <source>
        <dbReference type="Proteomes" id="UP000186777"/>
    </source>
</evidence>
<reference evidence="5 6" key="1">
    <citation type="journal article" date="2016" name="Nat. Biotechnol.">
        <title>Measurement of bacterial replication rates in microbial communities.</title>
        <authorList>
            <person name="Brown C.T."/>
            <person name="Olm M.R."/>
            <person name="Thomas B.C."/>
            <person name="Banfield J.F."/>
        </authorList>
    </citation>
    <scope>NUCLEOTIDE SEQUENCE [LARGE SCALE GENOMIC DNA]</scope>
    <source>
        <strain evidence="5">46_33</strain>
    </source>
</reference>
<evidence type="ECO:0000313" key="5">
    <source>
        <dbReference type="EMBL" id="OLA36153.1"/>
    </source>
</evidence>
<feature type="domain" description="ACT" evidence="4">
    <location>
        <begin position="144"/>
        <end position="219"/>
    </location>
</feature>
<proteinExistence type="predicted"/>
<dbReference type="InterPro" id="IPR046342">
    <property type="entry name" value="CBS_dom_sf"/>
</dbReference>
<dbReference type="SUPFAM" id="SSF55021">
    <property type="entry name" value="ACT-like"/>
    <property type="match status" value="1"/>
</dbReference>
<gene>
    <name evidence="5" type="ORF">BHW43_11015</name>
</gene>
<feature type="domain" description="CBS" evidence="3">
    <location>
        <begin position="7"/>
        <end position="63"/>
    </location>
</feature>
<dbReference type="InterPro" id="IPR045865">
    <property type="entry name" value="ACT-like_dom_sf"/>
</dbReference>
<sequence>MLVKDIMTEPVVTIREDQSILEAREIMRGKRLISLPVVDDMQRVRGIITSDDIGKASPSDSSTLSRYEANYLLGRLKVKDVMKRSVISVEADDTIEYVAYKLYKYRVNALPVVNQENKLCGIVSRSDIFRSIVEIMGMNRNCLRITIEAPDKVGVVAEISNIMKEDGINIISLVTKQNGDGTAEVTIRAALNNNGMDIIEQIREAGYEVSDVMTLDGIE</sequence>
<dbReference type="PANTHER" id="PTHR43080">
    <property type="entry name" value="CBS DOMAIN-CONTAINING PROTEIN CBSX3, MITOCHONDRIAL"/>
    <property type="match status" value="1"/>
</dbReference>
<dbReference type="CDD" id="cd04584">
    <property type="entry name" value="CBS_pair_AcuB_like"/>
    <property type="match status" value="1"/>
</dbReference>
<dbReference type="Pfam" id="PF00571">
    <property type="entry name" value="CBS"/>
    <property type="match status" value="2"/>
</dbReference>
<dbReference type="InterPro" id="IPR051257">
    <property type="entry name" value="Diverse_CBS-Domain"/>
</dbReference>
<dbReference type="InterPro" id="IPR002912">
    <property type="entry name" value="ACT_dom"/>
</dbReference>
<dbReference type="SMART" id="SM00116">
    <property type="entry name" value="CBS"/>
    <property type="match status" value="2"/>
</dbReference>
<dbReference type="PROSITE" id="PS51371">
    <property type="entry name" value="CBS"/>
    <property type="match status" value="2"/>
</dbReference>
<dbReference type="PROSITE" id="PS51671">
    <property type="entry name" value="ACT"/>
    <property type="match status" value="1"/>
</dbReference>
<accession>A0A1Q6R1C2</accession>